<dbReference type="InterPro" id="IPR050502">
    <property type="entry name" value="Euk_RNA-bind_prot"/>
</dbReference>
<dbReference type="PROSITE" id="PS50102">
    <property type="entry name" value="RRM"/>
    <property type="match status" value="1"/>
</dbReference>
<dbReference type="InterPro" id="IPR035979">
    <property type="entry name" value="RBD_domain_sf"/>
</dbReference>
<name>A0A483CQP2_9EURY</name>
<proteinExistence type="predicted"/>
<dbReference type="InterPro" id="IPR012677">
    <property type="entry name" value="Nucleotide-bd_a/b_plait_sf"/>
</dbReference>
<reference evidence="3 4" key="1">
    <citation type="submission" date="2017-11" db="EMBL/GenBank/DDBJ databases">
        <title>Isolation and Characterization of Methanofollis Species from Methane Seep Offshore SW Taiwan.</title>
        <authorList>
            <person name="Teng N.-H."/>
            <person name="Lai M.-C."/>
            <person name="Chen S.-C."/>
        </authorList>
    </citation>
    <scope>NUCLEOTIDE SEQUENCE [LARGE SCALE GENOMIC DNA]</scope>
    <source>
        <strain evidence="3 4">FWC-SCC2</strain>
    </source>
</reference>
<evidence type="ECO:0000313" key="4">
    <source>
        <dbReference type="Proteomes" id="UP000292580"/>
    </source>
</evidence>
<dbReference type="AlphaFoldDB" id="A0A483CQP2"/>
<evidence type="ECO:0000256" key="1">
    <source>
        <dbReference type="ARBA" id="ARBA00022884"/>
    </source>
</evidence>
<evidence type="ECO:0000259" key="2">
    <source>
        <dbReference type="PROSITE" id="PS50102"/>
    </source>
</evidence>
<organism evidence="3 4">
    <name type="scientific">Methanofollis fontis</name>
    <dbReference type="NCBI Taxonomy" id="2052832"/>
    <lineage>
        <taxon>Archaea</taxon>
        <taxon>Methanobacteriati</taxon>
        <taxon>Methanobacteriota</taxon>
        <taxon>Stenosarchaea group</taxon>
        <taxon>Methanomicrobia</taxon>
        <taxon>Methanomicrobiales</taxon>
        <taxon>Methanomicrobiaceae</taxon>
        <taxon>Methanofollis</taxon>
    </lineage>
</organism>
<dbReference type="EMBL" id="PGCL01000001">
    <property type="protein sequence ID" value="TAJ45433.1"/>
    <property type="molecule type" value="Genomic_DNA"/>
</dbReference>
<dbReference type="OrthoDB" id="116397at2157"/>
<protein>
    <submittedName>
        <fullName evidence="3">RNA-binding protein</fullName>
    </submittedName>
</protein>
<gene>
    <name evidence="3" type="ORF">CUJ86_01480</name>
</gene>
<comment type="caution">
    <text evidence="3">The sequence shown here is derived from an EMBL/GenBank/DDBJ whole genome shotgun (WGS) entry which is preliminary data.</text>
</comment>
<dbReference type="SUPFAM" id="SSF54928">
    <property type="entry name" value="RNA-binding domain, RBD"/>
    <property type="match status" value="1"/>
</dbReference>
<evidence type="ECO:0000313" key="3">
    <source>
        <dbReference type="EMBL" id="TAJ45433.1"/>
    </source>
</evidence>
<dbReference type="RefSeq" id="WP_130645788.1">
    <property type="nucleotide sequence ID" value="NZ_PGCL01000001.1"/>
</dbReference>
<keyword evidence="4" id="KW-1185">Reference proteome</keyword>
<dbReference type="GO" id="GO:0003729">
    <property type="term" value="F:mRNA binding"/>
    <property type="evidence" value="ECO:0007669"/>
    <property type="project" value="TreeGrafter"/>
</dbReference>
<sequence>MQTSRLYVGNLNYATTEEQLGELFASYGDVTSVRVLERKGFGFVEFATVEEAEKAMAALNETEFMGRTLRIDEARPPKPRTEFRRY</sequence>
<feature type="domain" description="RRM" evidence="2">
    <location>
        <begin position="4"/>
        <end position="76"/>
    </location>
</feature>
<dbReference type="SMART" id="SM00360">
    <property type="entry name" value="RRM"/>
    <property type="match status" value="1"/>
</dbReference>
<dbReference type="PANTHER" id="PTHR48025">
    <property type="entry name" value="OS02G0815200 PROTEIN"/>
    <property type="match status" value="1"/>
</dbReference>
<dbReference type="Proteomes" id="UP000292580">
    <property type="component" value="Unassembled WGS sequence"/>
</dbReference>
<keyword evidence="1" id="KW-0694">RNA-binding</keyword>
<dbReference type="InterPro" id="IPR000504">
    <property type="entry name" value="RRM_dom"/>
</dbReference>
<accession>A0A483CQP2</accession>
<dbReference type="Gene3D" id="3.30.70.330">
    <property type="match status" value="1"/>
</dbReference>
<dbReference type="Pfam" id="PF00076">
    <property type="entry name" value="RRM_1"/>
    <property type="match status" value="1"/>
</dbReference>
<dbReference type="PANTHER" id="PTHR48025:SF1">
    <property type="entry name" value="RRM DOMAIN-CONTAINING PROTEIN"/>
    <property type="match status" value="1"/>
</dbReference>